<evidence type="ECO:0000256" key="3">
    <source>
        <dbReference type="ARBA" id="ARBA00008725"/>
    </source>
</evidence>
<evidence type="ECO:0000256" key="5">
    <source>
        <dbReference type="ARBA" id="ARBA00022448"/>
    </source>
</evidence>
<feature type="domain" description="PBP" evidence="13">
    <location>
        <begin position="51"/>
        <end position="175"/>
    </location>
</feature>
<evidence type="ECO:0000256" key="8">
    <source>
        <dbReference type="ARBA" id="ARBA00022729"/>
    </source>
</evidence>
<dbReference type="InterPro" id="IPR050811">
    <property type="entry name" value="Phosphate_ABC_transporter"/>
</dbReference>
<comment type="subunit">
    <text evidence="4">The complex is composed of two ATP-binding proteins (PstB), two transmembrane proteins (PstC and PstA) and a solute-binding protein (PstS).</text>
</comment>
<reference evidence="15" key="1">
    <citation type="submission" date="2018-02" db="EMBL/GenBank/DDBJ databases">
        <authorList>
            <person name="Handem S."/>
        </authorList>
    </citation>
    <scope>NUCLEOTIDE SEQUENCE [LARGE SCALE GENOMIC DNA]</scope>
    <source>
        <strain evidence="15">Spain3473</strain>
    </source>
</reference>
<evidence type="ECO:0000259" key="13">
    <source>
        <dbReference type="Pfam" id="PF12849"/>
    </source>
</evidence>
<proteinExistence type="inferred from homology"/>
<sequence length="312" mass="33282">MLDYKCSKPTQEKYIEIKVIIMKFKKMLTLAAIGLSGFGLVACGNQSAASKQSASGTIEVISRENGSGTRGAFTEITGILKKDGDKKIDNTAKTAVIQNSTEGVLSAVQGNANAIGYISLGSLTKSVKALEIDGVKASRDTVLDGEYPLQRPFNIVWSSNLSKLGQDFISFIHSKQGQQVVTDNKFIEAKTETTEYTSQHLSGKLSVVGSTSVSSLMEKLAEAYKKENPEVTIDITSNGSSAGITAVKEKTADIGMVSRELTPEEGKSLTHDAIALDGIAVVVNNDNKASQVSMAELADVFSGKLTTWDKIK</sequence>
<keyword evidence="9" id="KW-0472">Membrane</keyword>
<keyword evidence="6" id="KW-1003">Cell membrane</keyword>
<dbReference type="SMR" id="A0A3A4N1L5"/>
<feature type="domain" description="PBP" evidence="13">
    <location>
        <begin position="196"/>
        <end position="309"/>
    </location>
</feature>
<keyword evidence="8" id="KW-0732">Signal</keyword>
<evidence type="ECO:0000256" key="7">
    <source>
        <dbReference type="ARBA" id="ARBA00022592"/>
    </source>
</evidence>
<dbReference type="Proteomes" id="UP000265600">
    <property type="component" value="Unassembled WGS sequence"/>
</dbReference>
<keyword evidence="11" id="KW-0449">Lipoprotein</keyword>
<dbReference type="GO" id="GO:0005886">
    <property type="term" value="C:plasma membrane"/>
    <property type="evidence" value="ECO:0007669"/>
    <property type="project" value="UniProtKB-SubCell"/>
</dbReference>
<dbReference type="InterPro" id="IPR024370">
    <property type="entry name" value="PBP_domain"/>
</dbReference>
<comment type="subcellular location">
    <subcellularLocation>
        <location evidence="2">Cell membrane</location>
        <topology evidence="2">Lipid-anchor</topology>
    </subcellularLocation>
</comment>
<gene>
    <name evidence="14" type="ORF">C5O69_01640</name>
</gene>
<dbReference type="Pfam" id="PF12849">
    <property type="entry name" value="PBP_like_2"/>
    <property type="match status" value="2"/>
</dbReference>
<evidence type="ECO:0000313" key="14">
    <source>
        <dbReference type="EMBL" id="RJP16013.1"/>
    </source>
</evidence>
<evidence type="ECO:0000256" key="12">
    <source>
        <dbReference type="ARBA" id="ARBA00074160"/>
    </source>
</evidence>
<dbReference type="FunFam" id="3.40.190.10:FF:000184">
    <property type="entry name" value="Phosphate ABC transporter, phosphate-binding protein"/>
    <property type="match status" value="1"/>
</dbReference>
<evidence type="ECO:0000256" key="1">
    <source>
        <dbReference type="ARBA" id="ARBA00002841"/>
    </source>
</evidence>
<evidence type="ECO:0000256" key="11">
    <source>
        <dbReference type="ARBA" id="ARBA00023288"/>
    </source>
</evidence>
<dbReference type="PANTHER" id="PTHR30570:SF1">
    <property type="entry name" value="PHOSPHATE-BINDING PROTEIN PSTS"/>
    <property type="match status" value="1"/>
</dbReference>
<accession>A0A3A4N1L5</accession>
<dbReference type="SUPFAM" id="SSF53850">
    <property type="entry name" value="Periplasmic binding protein-like II"/>
    <property type="match status" value="2"/>
</dbReference>
<dbReference type="GO" id="GO:0006817">
    <property type="term" value="P:phosphate ion transport"/>
    <property type="evidence" value="ECO:0007669"/>
    <property type="project" value="UniProtKB-KW"/>
</dbReference>
<dbReference type="PANTHER" id="PTHR30570">
    <property type="entry name" value="PERIPLASMIC PHOSPHATE BINDING COMPONENT OF PHOSPHATE ABC TRANSPORTER"/>
    <property type="match status" value="1"/>
</dbReference>
<comment type="caution">
    <text evidence="14">The sequence shown here is derived from an EMBL/GenBank/DDBJ whole genome shotgun (WGS) entry which is preliminary data.</text>
</comment>
<evidence type="ECO:0000256" key="6">
    <source>
        <dbReference type="ARBA" id="ARBA00022475"/>
    </source>
</evidence>
<evidence type="ECO:0000256" key="10">
    <source>
        <dbReference type="ARBA" id="ARBA00023139"/>
    </source>
</evidence>
<evidence type="ECO:0000313" key="15">
    <source>
        <dbReference type="Proteomes" id="UP000265600"/>
    </source>
</evidence>
<evidence type="ECO:0000256" key="2">
    <source>
        <dbReference type="ARBA" id="ARBA00004193"/>
    </source>
</evidence>
<keyword evidence="5" id="KW-0813">Transport</keyword>
<comment type="similarity">
    <text evidence="3">Belongs to the PstS family.</text>
</comment>
<dbReference type="Gene3D" id="3.40.190.10">
    <property type="entry name" value="Periplasmic binding protein-like II"/>
    <property type="match status" value="3"/>
</dbReference>
<keyword evidence="10" id="KW-0564">Palmitate</keyword>
<dbReference type="AlphaFoldDB" id="A0A3A4N1L5"/>
<comment type="function">
    <text evidence="1">Part of the ABC transporter complex PstSACB involved in phosphate import.</text>
</comment>
<dbReference type="FunFam" id="3.40.190.10:FF:000229">
    <property type="entry name" value="Phosphate ABC transporter, phosphate-binding protein"/>
    <property type="match status" value="1"/>
</dbReference>
<keyword evidence="7" id="KW-0592">Phosphate transport</keyword>
<dbReference type="EMBL" id="PTTJ01000041">
    <property type="protein sequence ID" value="RJP16013.1"/>
    <property type="molecule type" value="Genomic_DNA"/>
</dbReference>
<name>A0A3A4N1L5_9STRE</name>
<evidence type="ECO:0000256" key="4">
    <source>
        <dbReference type="ARBA" id="ARBA00011529"/>
    </source>
</evidence>
<organism evidence="14 15">
    <name type="scientific">Streptococcus pseudopneumoniae</name>
    <dbReference type="NCBI Taxonomy" id="257758"/>
    <lineage>
        <taxon>Bacteria</taxon>
        <taxon>Bacillati</taxon>
        <taxon>Bacillota</taxon>
        <taxon>Bacilli</taxon>
        <taxon>Lactobacillales</taxon>
        <taxon>Streptococcaceae</taxon>
        <taxon>Streptococcus</taxon>
    </lineage>
</organism>
<evidence type="ECO:0000256" key="9">
    <source>
        <dbReference type="ARBA" id="ARBA00023136"/>
    </source>
</evidence>
<protein>
    <recommendedName>
        <fullName evidence="12">Phosphate-binding protein PstS 2</fullName>
    </recommendedName>
</protein>